<dbReference type="InterPro" id="IPR000390">
    <property type="entry name" value="Small_drug/metabolite_transptr"/>
</dbReference>
<feature type="transmembrane region" description="Helical" evidence="8">
    <location>
        <begin position="6"/>
        <end position="24"/>
    </location>
</feature>
<evidence type="ECO:0000256" key="3">
    <source>
        <dbReference type="ARBA" id="ARBA00022475"/>
    </source>
</evidence>
<dbReference type="SUPFAM" id="SSF103481">
    <property type="entry name" value="Multidrug resistance efflux transporter EmrE"/>
    <property type="match status" value="1"/>
</dbReference>
<feature type="transmembrane region" description="Helical" evidence="8">
    <location>
        <begin position="85"/>
        <end position="102"/>
    </location>
</feature>
<dbReference type="PANTHER" id="PTHR30561">
    <property type="entry name" value="SMR FAMILY PROTON-DEPENDENT DRUG EFFLUX TRANSPORTER SUGE"/>
    <property type="match status" value="1"/>
</dbReference>
<keyword evidence="6 8" id="KW-0472">Membrane</keyword>
<comment type="similarity">
    <text evidence="7">Belongs to the drug/metabolite transporter (DMT) superfamily. Small multidrug resistance (SMR) (TC 2.A.7.1) family.</text>
</comment>
<evidence type="ECO:0000256" key="2">
    <source>
        <dbReference type="ARBA" id="ARBA00022448"/>
    </source>
</evidence>
<evidence type="ECO:0000256" key="1">
    <source>
        <dbReference type="ARBA" id="ARBA00004651"/>
    </source>
</evidence>
<dbReference type="PANTHER" id="PTHR30561:SF0">
    <property type="entry name" value="GUANIDINIUM EXPORTER"/>
    <property type="match status" value="1"/>
</dbReference>
<protein>
    <submittedName>
        <fullName evidence="9">QacE family quaternary ammonium compound efflux SMR transporter</fullName>
    </submittedName>
</protein>
<dbReference type="EMBL" id="BSKO01000001">
    <property type="protein sequence ID" value="GLO65637.1"/>
    <property type="molecule type" value="Genomic_DNA"/>
</dbReference>
<dbReference type="InterPro" id="IPR045324">
    <property type="entry name" value="Small_multidrug_res"/>
</dbReference>
<dbReference type="Pfam" id="PF00893">
    <property type="entry name" value="Multi_Drug_Res"/>
    <property type="match status" value="1"/>
</dbReference>
<dbReference type="Gene3D" id="1.10.3730.20">
    <property type="match status" value="1"/>
</dbReference>
<accession>A0ABQ5TM70</accession>
<comment type="caution">
    <text evidence="9">The sequence shown here is derived from an EMBL/GenBank/DDBJ whole genome shotgun (WGS) entry which is preliminary data.</text>
</comment>
<keyword evidence="4 7" id="KW-0812">Transmembrane</keyword>
<reference evidence="9 10" key="1">
    <citation type="submission" date="2023-02" db="EMBL/GenBank/DDBJ databases">
        <title>Oceanobacillus kimchii IFOP_LL358 isolated form Alexandrium catenella lab strain.</title>
        <authorList>
            <person name="Gajardo G."/>
            <person name="Ueki S."/>
            <person name="Maruyama F."/>
        </authorList>
    </citation>
    <scope>NUCLEOTIDE SEQUENCE [LARGE SCALE GENOMIC DNA]</scope>
    <source>
        <strain evidence="9 10">IFOP_LL358</strain>
    </source>
</reference>
<proteinExistence type="inferred from homology"/>
<organism evidence="9 10">
    <name type="scientific">Oceanobacillus kimchii</name>
    <dbReference type="NCBI Taxonomy" id="746691"/>
    <lineage>
        <taxon>Bacteria</taxon>
        <taxon>Bacillati</taxon>
        <taxon>Bacillota</taxon>
        <taxon>Bacilli</taxon>
        <taxon>Bacillales</taxon>
        <taxon>Bacillaceae</taxon>
        <taxon>Oceanobacillus</taxon>
    </lineage>
</organism>
<evidence type="ECO:0000313" key="10">
    <source>
        <dbReference type="Proteomes" id="UP001275436"/>
    </source>
</evidence>
<feature type="transmembrane region" description="Helical" evidence="8">
    <location>
        <begin position="31"/>
        <end position="49"/>
    </location>
</feature>
<dbReference type="InterPro" id="IPR037185">
    <property type="entry name" value="EmrE-like"/>
</dbReference>
<keyword evidence="10" id="KW-1185">Reference proteome</keyword>
<evidence type="ECO:0000313" key="9">
    <source>
        <dbReference type="EMBL" id="GLO65637.1"/>
    </source>
</evidence>
<dbReference type="Proteomes" id="UP001275436">
    <property type="component" value="Unassembled WGS sequence"/>
</dbReference>
<evidence type="ECO:0000256" key="6">
    <source>
        <dbReference type="ARBA" id="ARBA00023136"/>
    </source>
</evidence>
<evidence type="ECO:0000256" key="5">
    <source>
        <dbReference type="ARBA" id="ARBA00022989"/>
    </source>
</evidence>
<evidence type="ECO:0000256" key="8">
    <source>
        <dbReference type="SAM" id="Phobius"/>
    </source>
</evidence>
<evidence type="ECO:0000256" key="4">
    <source>
        <dbReference type="ARBA" id="ARBA00022692"/>
    </source>
</evidence>
<keyword evidence="3" id="KW-1003">Cell membrane</keyword>
<evidence type="ECO:0000256" key="7">
    <source>
        <dbReference type="RuleBase" id="RU003942"/>
    </source>
</evidence>
<gene>
    <name evidence="9" type="ORF">MACH08_14210</name>
</gene>
<feature type="transmembrane region" description="Helical" evidence="8">
    <location>
        <begin position="55"/>
        <end position="78"/>
    </location>
</feature>
<sequence length="103" mass="11098">MHWGALIIAGVFEVFGVMSLKKVAMKQWSALLLLVLFFGISFSLLGYAMEGITMGTAYAIWTGIGTVGSTVVGMFVYGESKEWKRILCIAFIISGAIGLKLIG</sequence>
<dbReference type="RefSeq" id="WP_017796325.1">
    <property type="nucleotide sequence ID" value="NZ_BSKO01000001.1"/>
</dbReference>
<name>A0ABQ5TM70_9BACI</name>
<comment type="subcellular location">
    <subcellularLocation>
        <location evidence="1 7">Cell membrane</location>
        <topology evidence="1 7">Multi-pass membrane protein</topology>
    </subcellularLocation>
</comment>
<keyword evidence="2" id="KW-0813">Transport</keyword>
<keyword evidence="5 8" id="KW-1133">Transmembrane helix</keyword>